<sequence>MPNIGESLDDYMDHFEGRALGEDAYKKPGKLPGEFLSKVELKEEEINELKEKIKKFEVAEMEQMTLQVNREKNTDKKMQTSHISKSSKDGTYWKDEEIYDTLKKVGYVERLGSFRQDYQINKVRYILIYINNEKDLLQAIYTSTMEEEMGKGEQFEDALISPKLSAVLIVPRSKEEHANYNNLNNGFSERLDKISNEVIATSSKKLKAVDLESDELNENKKRVVTHQVDRADSDDE</sequence>
<keyword evidence="2" id="KW-1185">Reference proteome</keyword>
<dbReference type="EMBL" id="LLXI01005134">
    <property type="protein sequence ID" value="PKY61271.1"/>
    <property type="molecule type" value="Genomic_DNA"/>
</dbReference>
<name>A0A2I1HQV6_9GLOM</name>
<organism evidence="1 2">
    <name type="scientific">Rhizophagus irregularis</name>
    <dbReference type="NCBI Taxonomy" id="588596"/>
    <lineage>
        <taxon>Eukaryota</taxon>
        <taxon>Fungi</taxon>
        <taxon>Fungi incertae sedis</taxon>
        <taxon>Mucoromycota</taxon>
        <taxon>Glomeromycotina</taxon>
        <taxon>Glomeromycetes</taxon>
        <taxon>Glomerales</taxon>
        <taxon>Glomeraceae</taxon>
        <taxon>Rhizophagus</taxon>
    </lineage>
</organism>
<accession>A0A2I1HQV6</accession>
<dbReference type="AlphaFoldDB" id="A0A2I1HQV6"/>
<protein>
    <submittedName>
        <fullName evidence="1">Uncharacterized protein</fullName>
    </submittedName>
</protein>
<reference evidence="1 2" key="1">
    <citation type="submission" date="2015-10" db="EMBL/GenBank/DDBJ databases">
        <title>Genome analyses suggest a sexual origin of heterokaryosis in a supposedly ancient asexual fungus.</title>
        <authorList>
            <person name="Ropars J."/>
            <person name="Sedzielewska K."/>
            <person name="Noel J."/>
            <person name="Charron P."/>
            <person name="Farinelli L."/>
            <person name="Marton T."/>
            <person name="Kruger M."/>
            <person name="Pelin A."/>
            <person name="Brachmann A."/>
            <person name="Corradi N."/>
        </authorList>
    </citation>
    <scope>NUCLEOTIDE SEQUENCE [LARGE SCALE GENOMIC DNA]</scope>
    <source>
        <strain evidence="1 2">A4</strain>
    </source>
</reference>
<evidence type="ECO:0000313" key="1">
    <source>
        <dbReference type="EMBL" id="PKY61271.1"/>
    </source>
</evidence>
<proteinExistence type="predicted"/>
<comment type="caution">
    <text evidence="1">The sequence shown here is derived from an EMBL/GenBank/DDBJ whole genome shotgun (WGS) entry which is preliminary data.</text>
</comment>
<dbReference type="Proteomes" id="UP000234323">
    <property type="component" value="Unassembled WGS sequence"/>
</dbReference>
<evidence type="ECO:0000313" key="2">
    <source>
        <dbReference type="Proteomes" id="UP000234323"/>
    </source>
</evidence>
<gene>
    <name evidence="1" type="ORF">RhiirA4_486019</name>
</gene>